<dbReference type="PROSITE" id="PS50005">
    <property type="entry name" value="TPR"/>
    <property type="match status" value="1"/>
</dbReference>
<evidence type="ECO:0000256" key="1">
    <source>
        <dbReference type="PROSITE-ProRule" id="PRU00339"/>
    </source>
</evidence>
<evidence type="ECO:0000313" key="3">
    <source>
        <dbReference type="EMBL" id="MBO1359640.1"/>
    </source>
</evidence>
<evidence type="ECO:0000313" key="4">
    <source>
        <dbReference type="Proteomes" id="UP000664771"/>
    </source>
</evidence>
<name>A0ABS3LUQ0_9PROT</name>
<comment type="caution">
    <text evidence="3">The sequence shown here is derived from an EMBL/GenBank/DDBJ whole genome shotgun (WGS) entry which is preliminary data.</text>
</comment>
<protein>
    <submittedName>
        <fullName evidence="3">Tetratricopeptide repeat protein</fullName>
    </submittedName>
</protein>
<gene>
    <name evidence="3" type="ORF">J2D73_07505</name>
</gene>
<feature type="region of interest" description="Disordered" evidence="2">
    <location>
        <begin position="213"/>
        <end position="233"/>
    </location>
</feature>
<dbReference type="Proteomes" id="UP000664771">
    <property type="component" value="Unassembled WGS sequence"/>
</dbReference>
<feature type="region of interest" description="Disordered" evidence="2">
    <location>
        <begin position="48"/>
        <end position="78"/>
    </location>
</feature>
<keyword evidence="4" id="KW-1185">Reference proteome</keyword>
<reference evidence="3 4" key="1">
    <citation type="submission" date="2021-03" db="EMBL/GenBank/DDBJ databases">
        <title>The complete genome sequence of Acetobacter sacchari TBRC 11175.</title>
        <authorList>
            <person name="Charoenyingcharoen P."/>
            <person name="Yukphan P."/>
        </authorList>
    </citation>
    <scope>NUCLEOTIDE SEQUENCE [LARGE SCALE GENOMIC DNA]</scope>
    <source>
        <strain evidence="3 4">TBRC 11175</strain>
    </source>
</reference>
<evidence type="ECO:0000256" key="2">
    <source>
        <dbReference type="SAM" id="MobiDB-lite"/>
    </source>
</evidence>
<dbReference type="InterPro" id="IPR011990">
    <property type="entry name" value="TPR-like_helical_dom_sf"/>
</dbReference>
<sequence length="233" mass="24624">MTSTRHVALLKEPYGGFSRSEARTLAGRALLPALLLTMWCGYAAAQTPAPTPHASGHTDAPAPPGKPATPSAKASDRRDALVKALAQAHDESEATAIAAQLEEMRSHGLAPATMLLLRRANRELSQEKPGDAIEDLGAALALQGDAEILWRLRAQARLATGDTDGAIGDLGVALQHDPDDVGAWQLLAATEEQRGDGQAALKAWRRALELDPKMPGGAAREDKLKLKAFGRPT</sequence>
<dbReference type="InterPro" id="IPR019734">
    <property type="entry name" value="TPR_rpt"/>
</dbReference>
<dbReference type="SUPFAM" id="SSF48452">
    <property type="entry name" value="TPR-like"/>
    <property type="match status" value="1"/>
</dbReference>
<organism evidence="3 4">
    <name type="scientific">Acetobacter sacchari</name>
    <dbReference type="NCBI Taxonomy" id="2661687"/>
    <lineage>
        <taxon>Bacteria</taxon>
        <taxon>Pseudomonadati</taxon>
        <taxon>Pseudomonadota</taxon>
        <taxon>Alphaproteobacteria</taxon>
        <taxon>Acetobacterales</taxon>
        <taxon>Acetobacteraceae</taxon>
        <taxon>Acetobacter</taxon>
    </lineage>
</organism>
<dbReference type="SMART" id="SM00028">
    <property type="entry name" value="TPR"/>
    <property type="match status" value="3"/>
</dbReference>
<feature type="repeat" description="TPR" evidence="1">
    <location>
        <begin position="181"/>
        <end position="214"/>
    </location>
</feature>
<keyword evidence="1" id="KW-0802">TPR repeat</keyword>
<proteinExistence type="predicted"/>
<dbReference type="Gene3D" id="1.25.40.10">
    <property type="entry name" value="Tetratricopeptide repeat domain"/>
    <property type="match status" value="1"/>
</dbReference>
<dbReference type="EMBL" id="JAFVMF010000007">
    <property type="protein sequence ID" value="MBO1359640.1"/>
    <property type="molecule type" value="Genomic_DNA"/>
</dbReference>
<dbReference type="Pfam" id="PF13428">
    <property type="entry name" value="TPR_14"/>
    <property type="match status" value="1"/>
</dbReference>
<accession>A0ABS3LUQ0</accession>